<reference evidence="2" key="2">
    <citation type="journal article" date="2023" name="Proc. Natl. Acad. Sci. U.S.A.">
        <title>A global phylogenomic analysis of the shiitake genus Lentinula.</title>
        <authorList>
            <person name="Sierra-Patev S."/>
            <person name="Min B."/>
            <person name="Naranjo-Ortiz M."/>
            <person name="Looney B."/>
            <person name="Konkel Z."/>
            <person name="Slot J.C."/>
            <person name="Sakamoto Y."/>
            <person name="Steenwyk J.L."/>
            <person name="Rokas A."/>
            <person name="Carro J."/>
            <person name="Camarero S."/>
            <person name="Ferreira P."/>
            <person name="Molpeceres G."/>
            <person name="Ruiz-Duenas F.J."/>
            <person name="Serrano A."/>
            <person name="Henrissat B."/>
            <person name="Drula E."/>
            <person name="Hughes K.W."/>
            <person name="Mata J.L."/>
            <person name="Ishikawa N.K."/>
            <person name="Vargas-Isla R."/>
            <person name="Ushijima S."/>
            <person name="Smith C.A."/>
            <person name="Donoghue J."/>
            <person name="Ahrendt S."/>
            <person name="Andreopoulos W."/>
            <person name="He G."/>
            <person name="LaButti K."/>
            <person name="Lipzen A."/>
            <person name="Ng V."/>
            <person name="Riley R."/>
            <person name="Sandor L."/>
            <person name="Barry K."/>
            <person name="Martinez A.T."/>
            <person name="Xiao Y."/>
            <person name="Gibbons J.G."/>
            <person name="Terashima K."/>
            <person name="Grigoriev I.V."/>
            <person name="Hibbett D."/>
        </authorList>
    </citation>
    <scope>NUCLEOTIDE SEQUENCE</scope>
    <source>
        <strain evidence="2">Sp2 HRB7682 ss15</strain>
    </source>
</reference>
<dbReference type="AlphaFoldDB" id="A0A9W9A1J2"/>
<protein>
    <recommendedName>
        <fullName evidence="1">HTH APSES-type domain-containing protein</fullName>
    </recommendedName>
</protein>
<organism evidence="2 3">
    <name type="scientific">Lentinula lateritia</name>
    <dbReference type="NCBI Taxonomy" id="40482"/>
    <lineage>
        <taxon>Eukaryota</taxon>
        <taxon>Fungi</taxon>
        <taxon>Dikarya</taxon>
        <taxon>Basidiomycota</taxon>
        <taxon>Agaricomycotina</taxon>
        <taxon>Agaricomycetes</taxon>
        <taxon>Agaricomycetidae</taxon>
        <taxon>Agaricales</taxon>
        <taxon>Marasmiineae</taxon>
        <taxon>Omphalotaceae</taxon>
        <taxon>Lentinula</taxon>
    </lineage>
</organism>
<dbReference type="SUPFAM" id="SSF54616">
    <property type="entry name" value="DNA-binding domain of Mlu1-box binding protein MBP1"/>
    <property type="match status" value="1"/>
</dbReference>
<dbReference type="InterPro" id="IPR036887">
    <property type="entry name" value="HTH_APSES_sf"/>
</dbReference>
<name>A0A9W9A1J2_9AGAR</name>
<dbReference type="EMBL" id="JANVFS010000029">
    <property type="protein sequence ID" value="KAJ4471253.1"/>
    <property type="molecule type" value="Genomic_DNA"/>
</dbReference>
<dbReference type="Gene3D" id="3.10.260.10">
    <property type="entry name" value="Transcription regulator HTH, APSES-type DNA-binding domain"/>
    <property type="match status" value="1"/>
</dbReference>
<feature type="domain" description="HTH APSES-type" evidence="1">
    <location>
        <begin position="15"/>
        <end position="111"/>
    </location>
</feature>
<comment type="caution">
    <text evidence="2">The sequence shown here is derived from an EMBL/GenBank/DDBJ whole genome shotgun (WGS) entry which is preliminary data.</text>
</comment>
<dbReference type="Proteomes" id="UP001150238">
    <property type="component" value="Unassembled WGS sequence"/>
</dbReference>
<evidence type="ECO:0000313" key="2">
    <source>
        <dbReference type="EMBL" id="KAJ4471253.1"/>
    </source>
</evidence>
<gene>
    <name evidence="2" type="ORF">C8J55DRAFT_435200</name>
</gene>
<sequence length="111" mass="13025">IRPYPTTKHDVVEVKYETSDNPKGYISVYQYLLNGELIMLDKEDGYILWSSLWKVNVATMLKMEPDIGEVVRTVKHGLTQIRGTWMPYEVRERFWLMAGWSVKEELVPLFG</sequence>
<feature type="non-terminal residue" evidence="2">
    <location>
        <position position="1"/>
    </location>
</feature>
<dbReference type="GO" id="GO:0003677">
    <property type="term" value="F:DNA binding"/>
    <property type="evidence" value="ECO:0007669"/>
    <property type="project" value="InterPro"/>
</dbReference>
<proteinExistence type="predicted"/>
<accession>A0A9W9A1J2</accession>
<dbReference type="InterPro" id="IPR003163">
    <property type="entry name" value="Tscrpt_reg_HTH_APSES-type"/>
</dbReference>
<evidence type="ECO:0000259" key="1">
    <source>
        <dbReference type="PROSITE" id="PS51299"/>
    </source>
</evidence>
<reference evidence="2" key="1">
    <citation type="submission" date="2022-08" db="EMBL/GenBank/DDBJ databases">
        <authorList>
            <consortium name="DOE Joint Genome Institute"/>
            <person name="Min B."/>
            <person name="Riley R."/>
            <person name="Sierra-Patev S."/>
            <person name="Naranjo-Ortiz M."/>
            <person name="Looney B."/>
            <person name="Konkel Z."/>
            <person name="Slot J.C."/>
            <person name="Sakamoto Y."/>
            <person name="Steenwyk J.L."/>
            <person name="Rokas A."/>
            <person name="Carro J."/>
            <person name="Camarero S."/>
            <person name="Ferreira P."/>
            <person name="Molpeceres G."/>
            <person name="Ruiz-Duenas F.J."/>
            <person name="Serrano A."/>
            <person name="Henrissat B."/>
            <person name="Drula E."/>
            <person name="Hughes K.W."/>
            <person name="Mata J.L."/>
            <person name="Ishikawa N.K."/>
            <person name="Vargas-Isla R."/>
            <person name="Ushijima S."/>
            <person name="Smith C.A."/>
            <person name="Ahrendt S."/>
            <person name="Andreopoulos W."/>
            <person name="He G."/>
            <person name="Labutti K."/>
            <person name="Lipzen A."/>
            <person name="Ng V."/>
            <person name="Sandor L."/>
            <person name="Barry K."/>
            <person name="Martinez A.T."/>
            <person name="Xiao Y."/>
            <person name="Gibbons J.G."/>
            <person name="Terashima K."/>
            <person name="Hibbett D.S."/>
            <person name="Grigoriev I.V."/>
        </authorList>
    </citation>
    <scope>NUCLEOTIDE SEQUENCE</scope>
    <source>
        <strain evidence="2">Sp2 HRB7682 ss15</strain>
    </source>
</reference>
<evidence type="ECO:0000313" key="3">
    <source>
        <dbReference type="Proteomes" id="UP001150238"/>
    </source>
</evidence>
<dbReference type="PROSITE" id="PS51299">
    <property type="entry name" value="HTH_APSES"/>
    <property type="match status" value="1"/>
</dbReference>